<reference evidence="1 2" key="1">
    <citation type="journal article" date="2018" name="Sci. Rep.">
        <title>Genomic signatures of local adaptation to the degree of environmental predictability in rotifers.</title>
        <authorList>
            <person name="Franch-Gras L."/>
            <person name="Hahn C."/>
            <person name="Garcia-Roger E.M."/>
            <person name="Carmona M.J."/>
            <person name="Serra M."/>
            <person name="Gomez A."/>
        </authorList>
    </citation>
    <scope>NUCLEOTIDE SEQUENCE [LARGE SCALE GENOMIC DNA]</scope>
    <source>
        <strain evidence="1">HYR1</strain>
    </source>
</reference>
<protein>
    <recommendedName>
        <fullName evidence="3">RNA-directed DNA polymerase from mobile element jockey-like</fullName>
    </recommendedName>
</protein>
<evidence type="ECO:0000313" key="1">
    <source>
        <dbReference type="EMBL" id="RNA23501.1"/>
    </source>
</evidence>
<evidence type="ECO:0008006" key="3">
    <source>
        <dbReference type="Google" id="ProtNLM"/>
    </source>
</evidence>
<dbReference type="Proteomes" id="UP000276133">
    <property type="component" value="Unassembled WGS sequence"/>
</dbReference>
<keyword evidence="2" id="KW-1185">Reference proteome</keyword>
<dbReference type="AlphaFoldDB" id="A0A3M7RIY3"/>
<evidence type="ECO:0000313" key="2">
    <source>
        <dbReference type="Proteomes" id="UP000276133"/>
    </source>
</evidence>
<accession>A0A3M7RIY3</accession>
<proteinExistence type="predicted"/>
<gene>
    <name evidence="1" type="ORF">BpHYR1_002999</name>
</gene>
<dbReference type="EMBL" id="REGN01003275">
    <property type="protein sequence ID" value="RNA23501.1"/>
    <property type="molecule type" value="Genomic_DNA"/>
</dbReference>
<name>A0A3M7RIY3_BRAPC</name>
<comment type="caution">
    <text evidence="1">The sequence shown here is derived from an EMBL/GenBank/DDBJ whole genome shotgun (WGS) entry which is preliminary data.</text>
</comment>
<organism evidence="1 2">
    <name type="scientific">Brachionus plicatilis</name>
    <name type="common">Marine rotifer</name>
    <name type="synonym">Brachionus muelleri</name>
    <dbReference type="NCBI Taxonomy" id="10195"/>
    <lineage>
        <taxon>Eukaryota</taxon>
        <taxon>Metazoa</taxon>
        <taxon>Spiralia</taxon>
        <taxon>Gnathifera</taxon>
        <taxon>Rotifera</taxon>
        <taxon>Eurotatoria</taxon>
        <taxon>Monogononta</taxon>
        <taxon>Pseudotrocha</taxon>
        <taxon>Ploima</taxon>
        <taxon>Brachionidae</taxon>
        <taxon>Brachionus</taxon>
    </lineage>
</organism>
<sequence length="172" mass="19788">MTSDHFPIEASISMGYQLENKSAAKNIPYHSQKIYKTCLPPNIVNLIKEPRKEFKINEEKGKCFGELLSSIFSPNTDLIDTEKDIEILNSNSDFFRNNNHLESAFELSERYVGKGLSHSIPLVVRLVNKYKEGFESIYFEYPTPLLISNNFVVVRKQQRISIKVLPDTTKNL</sequence>